<sequence>MLSAILNGKGRCLPESVKAGDSLRKVFVRSEDILTSTIFERLAYLDGAILWQIIGNAFRPMFLPERKIVNLIEIEFWPTWGQGRQLLNQAVQPDVVLRLSAGDPAQIWTLIVECKLGGRQEPGQWAREWLAYLAENADSESSGEIWLVALGGLMPGGPEYTVAKFTEIIRREHGATVAAVAADWSDLLKTLDRVEVSDTVNRRIIDDMKAALELHGFRQTLPMSDLIGLASHYATHGASFGALRWSDN</sequence>
<dbReference type="RefSeq" id="WP_367623504.1">
    <property type="nucleotide sequence ID" value="NZ_JBFNQD010000002.1"/>
</dbReference>
<evidence type="ECO:0008006" key="3">
    <source>
        <dbReference type="Google" id="ProtNLM"/>
    </source>
</evidence>
<reference evidence="1 2" key="1">
    <citation type="submission" date="2024-07" db="EMBL/GenBank/DDBJ databases">
        <title>Description of Labrys sedimenti sp. nov., isolated from a diclofenac-degrading enrichment culture.</title>
        <authorList>
            <person name="Tancsics A."/>
            <person name="Csepanyi A."/>
        </authorList>
    </citation>
    <scope>NUCLEOTIDE SEQUENCE [LARGE SCALE GENOMIC DNA]</scope>
    <source>
        <strain evidence="1 2">LMG 23578</strain>
    </source>
</reference>
<keyword evidence="2" id="KW-1185">Reference proteome</keyword>
<evidence type="ECO:0000313" key="2">
    <source>
        <dbReference type="Proteomes" id="UP001555786"/>
    </source>
</evidence>
<name>A0ABV3PIK0_9HYPH</name>
<dbReference type="EMBL" id="JBFNQD010000002">
    <property type="protein sequence ID" value="MEW9305459.1"/>
    <property type="molecule type" value="Genomic_DNA"/>
</dbReference>
<proteinExistence type="predicted"/>
<evidence type="ECO:0000313" key="1">
    <source>
        <dbReference type="EMBL" id="MEW9305459.1"/>
    </source>
</evidence>
<accession>A0ABV3PIK0</accession>
<protein>
    <recommendedName>
        <fullName evidence="3">PD-(D/E)XK nuclease family protein</fullName>
    </recommendedName>
</protein>
<gene>
    <name evidence="1" type="ORF">ABXS05_07930</name>
</gene>
<dbReference type="Proteomes" id="UP001555786">
    <property type="component" value="Unassembled WGS sequence"/>
</dbReference>
<organism evidence="1 2">
    <name type="scientific">Labrys neptuniae</name>
    <dbReference type="NCBI Taxonomy" id="376174"/>
    <lineage>
        <taxon>Bacteria</taxon>
        <taxon>Pseudomonadati</taxon>
        <taxon>Pseudomonadota</taxon>
        <taxon>Alphaproteobacteria</taxon>
        <taxon>Hyphomicrobiales</taxon>
        <taxon>Xanthobacteraceae</taxon>
        <taxon>Labrys</taxon>
    </lineage>
</organism>
<comment type="caution">
    <text evidence="1">The sequence shown here is derived from an EMBL/GenBank/DDBJ whole genome shotgun (WGS) entry which is preliminary data.</text>
</comment>